<comment type="caution">
    <text evidence="6">The sequence shown here is derived from an EMBL/GenBank/DDBJ whole genome shotgun (WGS) entry which is preliminary data.</text>
</comment>
<dbReference type="Gene3D" id="3.40.50.2300">
    <property type="match status" value="1"/>
</dbReference>
<comment type="caution">
    <text evidence="3">Lacks conserved residue(s) required for the propagation of feature annotation.</text>
</comment>
<keyword evidence="1" id="KW-0808">Transferase</keyword>
<dbReference type="SUPFAM" id="SSF55781">
    <property type="entry name" value="GAF domain-like"/>
    <property type="match status" value="1"/>
</dbReference>
<evidence type="ECO:0000256" key="4">
    <source>
        <dbReference type="SAM" id="MobiDB-lite"/>
    </source>
</evidence>
<evidence type="ECO:0000256" key="1">
    <source>
        <dbReference type="ARBA" id="ARBA00022679"/>
    </source>
</evidence>
<dbReference type="Pfam" id="PF01590">
    <property type="entry name" value="GAF"/>
    <property type="match status" value="1"/>
</dbReference>
<dbReference type="CDD" id="cd00156">
    <property type="entry name" value="REC"/>
    <property type="match status" value="1"/>
</dbReference>
<evidence type="ECO:0000259" key="5">
    <source>
        <dbReference type="PROSITE" id="PS50110"/>
    </source>
</evidence>
<proteinExistence type="predicted"/>
<name>A0A8J8C305_9EURY</name>
<evidence type="ECO:0000256" key="3">
    <source>
        <dbReference type="PROSITE-ProRule" id="PRU00169"/>
    </source>
</evidence>
<dbReference type="Pfam" id="PF00072">
    <property type="entry name" value="Response_reg"/>
    <property type="match status" value="1"/>
</dbReference>
<dbReference type="PROSITE" id="PS50110">
    <property type="entry name" value="RESPONSE_REGULATORY"/>
    <property type="match status" value="1"/>
</dbReference>
<dbReference type="InterPro" id="IPR003018">
    <property type="entry name" value="GAF"/>
</dbReference>
<gene>
    <name evidence="6" type="ORF">KTS45_05960</name>
</gene>
<dbReference type="InterPro" id="IPR029016">
    <property type="entry name" value="GAF-like_dom_sf"/>
</dbReference>
<organism evidence="6 7">
    <name type="scientific">Haloarcula limicola</name>
    <dbReference type="NCBI Taxonomy" id="1429915"/>
    <lineage>
        <taxon>Archaea</taxon>
        <taxon>Methanobacteriati</taxon>
        <taxon>Methanobacteriota</taxon>
        <taxon>Stenosarchaea group</taxon>
        <taxon>Halobacteria</taxon>
        <taxon>Halobacteriales</taxon>
        <taxon>Haloarculaceae</taxon>
        <taxon>Haloarcula</taxon>
    </lineage>
</organism>
<protein>
    <submittedName>
        <fullName evidence="6">Response regulator</fullName>
    </submittedName>
</protein>
<dbReference type="InterPro" id="IPR011006">
    <property type="entry name" value="CheY-like_superfamily"/>
</dbReference>
<dbReference type="SUPFAM" id="SSF52172">
    <property type="entry name" value="CheY-like"/>
    <property type="match status" value="1"/>
</dbReference>
<evidence type="ECO:0000256" key="2">
    <source>
        <dbReference type="ARBA" id="ARBA00022777"/>
    </source>
</evidence>
<dbReference type="AlphaFoldDB" id="A0A8J8C305"/>
<dbReference type="PANTHER" id="PTHR43102">
    <property type="entry name" value="SLR1143 PROTEIN"/>
    <property type="match status" value="1"/>
</dbReference>
<evidence type="ECO:0000313" key="7">
    <source>
        <dbReference type="Proteomes" id="UP000766550"/>
    </source>
</evidence>
<dbReference type="PANTHER" id="PTHR43102:SF2">
    <property type="entry name" value="GAF DOMAIN-CONTAINING PROTEIN"/>
    <property type="match status" value="1"/>
</dbReference>
<dbReference type="Proteomes" id="UP000766550">
    <property type="component" value="Unassembled WGS sequence"/>
</dbReference>
<dbReference type="GO" id="GO:0000160">
    <property type="term" value="P:phosphorelay signal transduction system"/>
    <property type="evidence" value="ECO:0007669"/>
    <property type="project" value="InterPro"/>
</dbReference>
<keyword evidence="7" id="KW-1185">Reference proteome</keyword>
<reference evidence="6 7" key="1">
    <citation type="submission" date="2021-06" db="EMBL/GenBank/DDBJ databases">
        <title>New haloarchaea isolates fom saline soil.</title>
        <authorList>
            <person name="Duran-Viseras A."/>
            <person name="Sanchez-Porro C.S."/>
            <person name="Ventosa A."/>
        </authorList>
    </citation>
    <scope>NUCLEOTIDE SEQUENCE [LARGE SCALE GENOMIC DNA]</scope>
    <source>
        <strain evidence="6 7">JCM 183640</strain>
    </source>
</reference>
<feature type="region of interest" description="Disordered" evidence="4">
    <location>
        <begin position="288"/>
        <end position="315"/>
    </location>
</feature>
<dbReference type="Gene3D" id="3.30.450.40">
    <property type="match status" value="1"/>
</dbReference>
<dbReference type="InterPro" id="IPR001789">
    <property type="entry name" value="Sig_transdc_resp-reg_receiver"/>
</dbReference>
<dbReference type="EMBL" id="JAHQXF010000001">
    <property type="protein sequence ID" value="MBV0923742.1"/>
    <property type="molecule type" value="Genomic_DNA"/>
</dbReference>
<dbReference type="GO" id="GO:0016301">
    <property type="term" value="F:kinase activity"/>
    <property type="evidence" value="ECO:0007669"/>
    <property type="project" value="UniProtKB-KW"/>
</dbReference>
<evidence type="ECO:0000313" key="6">
    <source>
        <dbReference type="EMBL" id="MBV0923742.1"/>
    </source>
</evidence>
<feature type="domain" description="Response regulatory" evidence="5">
    <location>
        <begin position="4"/>
        <end position="118"/>
    </location>
</feature>
<dbReference type="SMART" id="SM00065">
    <property type="entry name" value="GAF"/>
    <property type="match status" value="1"/>
</dbReference>
<accession>A0A8J8C305</accession>
<keyword evidence="2" id="KW-0418">Kinase</keyword>
<sequence length="315" mass="34885">MSRTVLCVDTEERIESVTEAIESEDNLSAVSVTSAEAAADVLEREPVVCVVTAYELPDGTGMDIVRAIRERAPQTPCVLFTDLPPSEIDTASFEETIVEYLDRGLPDAEDRLGFVTNDVIEHSAQVSFLTPEDEGERLDALAEYDVEELPVRESFERLTDLIASHFDAGVAFVGLIERDQENFLACHGADLDTLTREETICTHSMLEEDVMVVEDITRDKRFSENQYLENLGVRSYAGANMTTDGGHVIGQVCLIDFEPRDYDAEERAELTEFAEVAMETLDLRQALREARARDDAEVPAEPGPDADVATAEADR</sequence>
<dbReference type="OrthoDB" id="330337at2157"/>
<dbReference type="RefSeq" id="WP_162316847.1">
    <property type="nucleotide sequence ID" value="NZ_JAHQXF010000001.1"/>
</dbReference>